<sequence>MRSSIHLFHAKQGDGRLRLRRPPSYLKTENRHCLMRADSEFSTADCFSCAVDSSAAMLVTSLLDSKPFEIFSDQRDIKVNWPELKRARPLAPFTLSNESAPTSWLARPKSVH</sequence>
<proteinExistence type="predicted"/>
<reference evidence="2" key="1">
    <citation type="submission" date="2017-02" db="UniProtKB">
        <authorList>
            <consortium name="WormBaseParasite"/>
        </authorList>
    </citation>
    <scope>IDENTIFICATION</scope>
</reference>
<evidence type="ECO:0000313" key="2">
    <source>
        <dbReference type="WBParaSite" id="ALUE_0000642701-mRNA-1"/>
    </source>
</evidence>
<organism evidence="1 2">
    <name type="scientific">Ascaris lumbricoides</name>
    <name type="common">Giant roundworm</name>
    <dbReference type="NCBI Taxonomy" id="6252"/>
    <lineage>
        <taxon>Eukaryota</taxon>
        <taxon>Metazoa</taxon>
        <taxon>Ecdysozoa</taxon>
        <taxon>Nematoda</taxon>
        <taxon>Chromadorea</taxon>
        <taxon>Rhabditida</taxon>
        <taxon>Spirurina</taxon>
        <taxon>Ascaridomorpha</taxon>
        <taxon>Ascaridoidea</taxon>
        <taxon>Ascarididae</taxon>
        <taxon>Ascaris</taxon>
    </lineage>
</organism>
<keyword evidence="1" id="KW-1185">Reference proteome</keyword>
<dbReference type="Proteomes" id="UP000036681">
    <property type="component" value="Unplaced"/>
</dbReference>
<accession>A0A0M3HUF8</accession>
<protein>
    <submittedName>
        <fullName evidence="2">Sema domain-containing protein</fullName>
    </submittedName>
</protein>
<name>A0A0M3HUF8_ASCLU</name>
<dbReference type="WBParaSite" id="ALUE_0000642701-mRNA-1">
    <property type="protein sequence ID" value="ALUE_0000642701-mRNA-1"/>
    <property type="gene ID" value="ALUE_0000642701"/>
</dbReference>
<evidence type="ECO:0000313" key="1">
    <source>
        <dbReference type="Proteomes" id="UP000036681"/>
    </source>
</evidence>
<dbReference type="AlphaFoldDB" id="A0A0M3HUF8"/>